<dbReference type="RefSeq" id="XP_016256285.1">
    <property type="nucleotide sequence ID" value="XM_016413333.1"/>
</dbReference>
<accession>A0A0D2DK39</accession>
<evidence type="ECO:0000313" key="1">
    <source>
        <dbReference type="EMBL" id="KIW36069.1"/>
    </source>
</evidence>
<evidence type="ECO:0000313" key="2">
    <source>
        <dbReference type="Proteomes" id="UP000053342"/>
    </source>
</evidence>
<keyword evidence="2" id="KW-1185">Reference proteome</keyword>
<proteinExistence type="predicted"/>
<reference evidence="1 2" key="1">
    <citation type="submission" date="2015-01" db="EMBL/GenBank/DDBJ databases">
        <title>The Genome Sequence of Exophiala oligosperma CBS72588.</title>
        <authorList>
            <consortium name="The Broad Institute Genomics Platform"/>
            <person name="Cuomo C."/>
            <person name="de Hoog S."/>
            <person name="Gorbushina A."/>
            <person name="Stielow B."/>
            <person name="Teixiera M."/>
            <person name="Abouelleil A."/>
            <person name="Chapman S.B."/>
            <person name="Priest M."/>
            <person name="Young S.K."/>
            <person name="Wortman J."/>
            <person name="Nusbaum C."/>
            <person name="Birren B."/>
        </authorList>
    </citation>
    <scope>NUCLEOTIDE SEQUENCE [LARGE SCALE GENOMIC DNA]</scope>
    <source>
        <strain evidence="1 2">CBS 72588</strain>
    </source>
</reference>
<dbReference type="VEuPathDB" id="FungiDB:PV06_11625"/>
<organism evidence="1 2">
    <name type="scientific">Exophiala oligosperma</name>
    <dbReference type="NCBI Taxonomy" id="215243"/>
    <lineage>
        <taxon>Eukaryota</taxon>
        <taxon>Fungi</taxon>
        <taxon>Dikarya</taxon>
        <taxon>Ascomycota</taxon>
        <taxon>Pezizomycotina</taxon>
        <taxon>Eurotiomycetes</taxon>
        <taxon>Chaetothyriomycetidae</taxon>
        <taxon>Chaetothyriales</taxon>
        <taxon>Herpotrichiellaceae</taxon>
        <taxon>Exophiala</taxon>
    </lineage>
</organism>
<dbReference type="GeneID" id="27363699"/>
<dbReference type="Proteomes" id="UP000053342">
    <property type="component" value="Unassembled WGS sequence"/>
</dbReference>
<name>A0A0D2DK39_9EURO</name>
<gene>
    <name evidence="1" type="ORF">PV06_11625</name>
</gene>
<dbReference type="AlphaFoldDB" id="A0A0D2DK39"/>
<protein>
    <submittedName>
        <fullName evidence="1">Uncharacterized protein</fullName>
    </submittedName>
</protein>
<dbReference type="HOGENOM" id="CLU_1815791_0_0_1"/>
<sequence length="142" mass="16115">MSTDLIEKDKAMDTPIDRAASGIVLDKDGIKDIEATWTRQSQVGQSARLRSSCLSEALQREPGTKQMVDRKIVRQQMLDELDDRTKKDILTDKHSGKPRVVEGGLYLTSTLVTPKEEAKLRRIASTRTIHPEKLQHIPEHTW</sequence>
<dbReference type="EMBL" id="KN847377">
    <property type="protein sequence ID" value="KIW36069.1"/>
    <property type="molecule type" value="Genomic_DNA"/>
</dbReference>